<dbReference type="PANTHER" id="PTHR23412">
    <property type="entry name" value="STEREOCILIN RELATED"/>
    <property type="match status" value="1"/>
</dbReference>
<dbReference type="Proteomes" id="UP000646548">
    <property type="component" value="Unassembled WGS sequence"/>
</dbReference>
<dbReference type="EMBL" id="WKFB01000822">
    <property type="protein sequence ID" value="KAF6717620.1"/>
    <property type="molecule type" value="Genomic_DNA"/>
</dbReference>
<proteinExistence type="inferred from homology"/>
<comment type="similarity">
    <text evidence="2">Belongs to the mesothelin family.</text>
</comment>
<evidence type="ECO:0000313" key="10">
    <source>
        <dbReference type="Proteomes" id="UP000646548"/>
    </source>
</evidence>
<comment type="subcellular location">
    <subcellularLocation>
        <location evidence="1">Membrane</location>
    </subcellularLocation>
</comment>
<gene>
    <name evidence="9" type="ORF">FQA47_022453</name>
</gene>
<evidence type="ECO:0000256" key="5">
    <source>
        <dbReference type="ARBA" id="ARBA00023136"/>
    </source>
</evidence>
<evidence type="ECO:0000256" key="7">
    <source>
        <dbReference type="SAM" id="MobiDB-lite"/>
    </source>
</evidence>
<dbReference type="InterPro" id="IPR026664">
    <property type="entry name" value="Stereocilin-rel"/>
</dbReference>
<evidence type="ECO:0000256" key="8">
    <source>
        <dbReference type="SAM" id="Phobius"/>
    </source>
</evidence>
<feature type="region of interest" description="Disordered" evidence="7">
    <location>
        <begin position="120"/>
        <end position="146"/>
    </location>
</feature>
<feature type="transmembrane region" description="Helical" evidence="8">
    <location>
        <begin position="159"/>
        <end position="177"/>
    </location>
</feature>
<dbReference type="GO" id="GO:0016020">
    <property type="term" value="C:membrane"/>
    <property type="evidence" value="ECO:0007669"/>
    <property type="project" value="UniProtKB-SubCell"/>
</dbReference>
<keyword evidence="8" id="KW-1133">Transmembrane helix</keyword>
<dbReference type="AlphaFoldDB" id="A0A834EXR4"/>
<protein>
    <submittedName>
        <fullName evidence="9">Mesothelin</fullName>
    </submittedName>
</protein>
<evidence type="ECO:0000256" key="2">
    <source>
        <dbReference type="ARBA" id="ARBA00011016"/>
    </source>
</evidence>
<keyword evidence="3" id="KW-0732">Signal</keyword>
<feature type="non-terminal residue" evidence="9">
    <location>
        <position position="178"/>
    </location>
</feature>
<dbReference type="GO" id="GO:0009986">
    <property type="term" value="C:cell surface"/>
    <property type="evidence" value="ECO:0007669"/>
    <property type="project" value="TreeGrafter"/>
</dbReference>
<sequence length="178" mass="18800">PAAPWRQRKPFSTFHSIIQSHYTSISFFLLSKPFLGGASGNYIRSLVPSSISMDLDTFSNLDPNVVLGLTVTEVKGLLGTNLPDLKSYENQPLVQTWIRNQYQSDLNTLGLNLSGGKADPVTTATNSPTGTAATTTTTAGSGSGGSATTVSGVRIQADAGFSFLIFLAILVTSQLITI</sequence>
<evidence type="ECO:0000256" key="6">
    <source>
        <dbReference type="ARBA" id="ARBA00023180"/>
    </source>
</evidence>
<keyword evidence="8" id="KW-0812">Transmembrane</keyword>
<evidence type="ECO:0000256" key="1">
    <source>
        <dbReference type="ARBA" id="ARBA00004370"/>
    </source>
</evidence>
<evidence type="ECO:0000313" key="9">
    <source>
        <dbReference type="EMBL" id="KAF6717620.1"/>
    </source>
</evidence>
<feature type="compositionally biased region" description="Low complexity" evidence="7">
    <location>
        <begin position="122"/>
        <end position="146"/>
    </location>
</feature>
<organism evidence="9 10">
    <name type="scientific">Oryzias melastigma</name>
    <name type="common">Marine medaka</name>
    <dbReference type="NCBI Taxonomy" id="30732"/>
    <lineage>
        <taxon>Eukaryota</taxon>
        <taxon>Metazoa</taxon>
        <taxon>Chordata</taxon>
        <taxon>Craniata</taxon>
        <taxon>Vertebrata</taxon>
        <taxon>Euteleostomi</taxon>
        <taxon>Actinopterygii</taxon>
        <taxon>Neopterygii</taxon>
        <taxon>Teleostei</taxon>
        <taxon>Neoteleostei</taxon>
        <taxon>Acanthomorphata</taxon>
        <taxon>Ovalentaria</taxon>
        <taxon>Atherinomorphae</taxon>
        <taxon>Beloniformes</taxon>
        <taxon>Adrianichthyidae</taxon>
        <taxon>Oryziinae</taxon>
        <taxon>Oryzias</taxon>
    </lineage>
</organism>
<keyword evidence="6" id="KW-0325">Glycoprotein</keyword>
<comment type="caution">
    <text evidence="9">The sequence shown here is derived from an EMBL/GenBank/DDBJ whole genome shotgun (WGS) entry which is preliminary data.</text>
</comment>
<evidence type="ECO:0000256" key="3">
    <source>
        <dbReference type="ARBA" id="ARBA00022729"/>
    </source>
</evidence>
<keyword evidence="5 8" id="KW-0472">Membrane</keyword>
<dbReference type="InterPro" id="IPR010335">
    <property type="entry name" value="Mesothelin"/>
</dbReference>
<reference evidence="9" key="1">
    <citation type="journal article" name="BMC Genomics">
        <title>Long-read sequencing and de novo genome assembly of marine medaka (Oryzias melastigma).</title>
        <authorList>
            <person name="Liang P."/>
            <person name="Saqib H.S.A."/>
            <person name="Ni X."/>
            <person name="Shen Y."/>
        </authorList>
    </citation>
    <scope>NUCLEOTIDE SEQUENCE</scope>
    <source>
        <strain evidence="9">Bigg-433</strain>
    </source>
</reference>
<keyword evidence="4" id="KW-0130">Cell adhesion</keyword>
<dbReference type="PANTHER" id="PTHR23412:SF6">
    <property type="entry name" value="MESOTHELIN"/>
    <property type="match status" value="1"/>
</dbReference>
<accession>A0A834EXR4</accession>
<evidence type="ECO:0000256" key="4">
    <source>
        <dbReference type="ARBA" id="ARBA00022889"/>
    </source>
</evidence>
<dbReference type="Pfam" id="PF06060">
    <property type="entry name" value="Mesothelin"/>
    <property type="match status" value="1"/>
</dbReference>
<dbReference type="GO" id="GO:0007160">
    <property type="term" value="P:cell-matrix adhesion"/>
    <property type="evidence" value="ECO:0007669"/>
    <property type="project" value="TreeGrafter"/>
</dbReference>
<name>A0A834EXR4_ORYME</name>